<evidence type="ECO:0000259" key="1">
    <source>
        <dbReference type="Pfam" id="PF08044"/>
    </source>
</evidence>
<dbReference type="PANTHER" id="PTHR40763">
    <property type="entry name" value="MEMBRANE PROTEIN-RELATED"/>
    <property type="match status" value="1"/>
</dbReference>
<reference evidence="2 3" key="1">
    <citation type="submission" date="2020-08" db="EMBL/GenBank/DDBJ databases">
        <title>Sequencing the genomes of 1000 actinobacteria strains.</title>
        <authorList>
            <person name="Klenk H.-P."/>
        </authorList>
    </citation>
    <scope>NUCLEOTIDE SEQUENCE [LARGE SCALE GENOMIC DNA]</scope>
    <source>
        <strain evidence="2 3">DSM 102030</strain>
    </source>
</reference>
<evidence type="ECO:0000313" key="3">
    <source>
        <dbReference type="Proteomes" id="UP000523007"/>
    </source>
</evidence>
<dbReference type="RefSeq" id="WP_184582918.1">
    <property type="nucleotide sequence ID" value="NZ_JACHJT010000001.1"/>
</dbReference>
<dbReference type="InterPro" id="IPR012551">
    <property type="entry name" value="DUF1707_SHOCT-like"/>
</dbReference>
<sequence>MADTANPTSGASSRLRASDADRDRIAHLLSDALIEGRLSQEEHADRIEAVYAAKTMDDLAELTQDLPSGGPEREVQRMGPVAACASDQALLDTTVGSENIIAILGVAERRSRWLVEPRTNASAAFGSIELDLREAVLAQRDVTVQCALFCGGVRLVLPQGVRVTADSAALQRSISLGDYVAPAYDGAPTVHLTGVSVISGIEVTTQAA</sequence>
<keyword evidence="3" id="KW-1185">Reference proteome</keyword>
<dbReference type="Pfam" id="PF08044">
    <property type="entry name" value="DUF1707"/>
    <property type="match status" value="1"/>
</dbReference>
<organism evidence="2 3">
    <name type="scientific">Lipingzhangella halophila</name>
    <dbReference type="NCBI Taxonomy" id="1783352"/>
    <lineage>
        <taxon>Bacteria</taxon>
        <taxon>Bacillati</taxon>
        <taxon>Actinomycetota</taxon>
        <taxon>Actinomycetes</taxon>
        <taxon>Streptosporangiales</taxon>
        <taxon>Nocardiopsidaceae</taxon>
        <taxon>Lipingzhangella</taxon>
    </lineage>
</organism>
<gene>
    <name evidence="2" type="ORF">F4561_005498</name>
</gene>
<accession>A0A7W7W5F5</accession>
<protein>
    <recommendedName>
        <fullName evidence="1">DUF1707 domain-containing protein</fullName>
    </recommendedName>
</protein>
<dbReference type="EMBL" id="JACHJT010000001">
    <property type="protein sequence ID" value="MBB4934678.1"/>
    <property type="molecule type" value="Genomic_DNA"/>
</dbReference>
<dbReference type="PANTHER" id="PTHR40763:SF4">
    <property type="entry name" value="DUF1707 DOMAIN-CONTAINING PROTEIN"/>
    <property type="match status" value="1"/>
</dbReference>
<feature type="domain" description="DUF1707" evidence="1">
    <location>
        <begin position="15"/>
        <end position="67"/>
    </location>
</feature>
<dbReference type="Proteomes" id="UP000523007">
    <property type="component" value="Unassembled WGS sequence"/>
</dbReference>
<dbReference type="AlphaFoldDB" id="A0A7W7W5F5"/>
<name>A0A7W7W5F5_9ACTN</name>
<proteinExistence type="predicted"/>
<comment type="caution">
    <text evidence="2">The sequence shown here is derived from an EMBL/GenBank/DDBJ whole genome shotgun (WGS) entry which is preliminary data.</text>
</comment>
<evidence type="ECO:0000313" key="2">
    <source>
        <dbReference type="EMBL" id="MBB4934678.1"/>
    </source>
</evidence>